<comment type="caution">
    <text evidence="1">The sequence shown here is derived from an EMBL/GenBank/DDBJ whole genome shotgun (WGS) entry which is preliminary data.</text>
</comment>
<dbReference type="PANTHER" id="PTHR10668:SF105">
    <property type="entry name" value="DEHYDROGENASE-RELATED"/>
    <property type="match status" value="1"/>
</dbReference>
<evidence type="ECO:0000313" key="2">
    <source>
        <dbReference type="Proteomes" id="UP000265742"/>
    </source>
</evidence>
<dbReference type="SUPFAM" id="SSF51905">
    <property type="entry name" value="FAD/NAD(P)-binding domain"/>
    <property type="match status" value="1"/>
</dbReference>
<dbReference type="Gene3D" id="3.50.50.60">
    <property type="entry name" value="FAD/NAD(P)-binding domain"/>
    <property type="match status" value="2"/>
</dbReference>
<dbReference type="OrthoDB" id="833207at2"/>
<dbReference type="InterPro" id="IPR036188">
    <property type="entry name" value="FAD/NAD-bd_sf"/>
</dbReference>
<accession>A0A3A1U056</accession>
<protein>
    <submittedName>
        <fullName evidence="1">NAD(P)/FAD-dependent oxidoreductase</fullName>
    </submittedName>
</protein>
<dbReference type="Proteomes" id="UP000265742">
    <property type="component" value="Unassembled WGS sequence"/>
</dbReference>
<dbReference type="EMBL" id="QXTG01000002">
    <property type="protein sequence ID" value="RIX28315.1"/>
    <property type="molecule type" value="Genomic_DNA"/>
</dbReference>
<evidence type="ECO:0000313" key="1">
    <source>
        <dbReference type="EMBL" id="RIX28315.1"/>
    </source>
</evidence>
<organism evidence="1 2">
    <name type="scientific">Amnibacterium setariae</name>
    <dbReference type="NCBI Taxonomy" id="2306585"/>
    <lineage>
        <taxon>Bacteria</taxon>
        <taxon>Bacillati</taxon>
        <taxon>Actinomycetota</taxon>
        <taxon>Actinomycetes</taxon>
        <taxon>Micrococcales</taxon>
        <taxon>Microbacteriaceae</taxon>
        <taxon>Amnibacterium</taxon>
    </lineage>
</organism>
<dbReference type="PANTHER" id="PTHR10668">
    <property type="entry name" value="PHYTOENE DEHYDROGENASE"/>
    <property type="match status" value="1"/>
</dbReference>
<sequence>MGEDRRVTDPDVVVVGSGPNGLAAAVTAARAGLSVLVVEAADRPGGAARTEATTLPGFRHDLGAAVHPMAVASPFFRRFGLGDRVTLRTPELSWAHPFEDGTAALAWRDLGRTAAGLGPDGPAYARLLGPSVAHARAIARFTLGPVLRVPPDPLVAVRFGLAALDQGGPLWQRRWRGRDAPALLTGAMAHTVRPMPTLPPAAAGLALAVQGHAGGWPVPVGGTQAIVDALVADLVAHGGRIETGRAVEDLAELPPARAVVLDTSVPAVLRLAGARLPGAVRAWLRTFRFGAGIGKVDYALDGPVPWRDQATRTTATVHLGGTRAEIAAAERAVAAGRVPDRPYVLVAQPSVLDPSRAPAGKHVLWTYTHLPNGSTLDPTELITAEIERVAPGFRDLVLASTASSARDIGAWDRNLAGGDLAAGAVTLRQLLARPLPTADPWHLADGLYLCSAAAAPGPGVHGQGGYLAARSLLQREFGVRTPPSLAP</sequence>
<keyword evidence="2" id="KW-1185">Reference proteome</keyword>
<dbReference type="AlphaFoldDB" id="A0A3A1U056"/>
<dbReference type="Pfam" id="PF13450">
    <property type="entry name" value="NAD_binding_8"/>
    <property type="match status" value="1"/>
</dbReference>
<name>A0A3A1U056_9MICO</name>
<proteinExistence type="predicted"/>
<gene>
    <name evidence="1" type="ORF">D1781_12775</name>
</gene>
<reference evidence="2" key="1">
    <citation type="submission" date="2018-09" db="EMBL/GenBank/DDBJ databases">
        <authorList>
            <person name="Kim I."/>
        </authorList>
    </citation>
    <scope>NUCLEOTIDE SEQUENCE [LARGE SCALE GENOMIC DNA]</scope>
    <source>
        <strain evidence="2">DD4a</strain>
    </source>
</reference>